<name>A0AAE4EYF1_9EURY</name>
<proteinExistence type="predicted"/>
<accession>A0AAE4EYF1</accession>
<evidence type="ECO:0000313" key="2">
    <source>
        <dbReference type="EMBL" id="MDS0222480.1"/>
    </source>
</evidence>
<feature type="transmembrane region" description="Helical" evidence="1">
    <location>
        <begin position="101"/>
        <end position="123"/>
    </location>
</feature>
<gene>
    <name evidence="2" type="ORF">NDI54_14130</name>
</gene>
<sequence length="132" mass="14715">MVLRRWFPESPPTWTDILIGLLILVWIPLNVGYLQTIYWGWLLFGFVIGLVSVGPLANSPIGEQVGTWFRKIGALGRAISILSFAVVVWIISGQVNIPSEIVTSAVGGFMVSLFLYLLLYLLYSGEISGWKR</sequence>
<evidence type="ECO:0000313" key="3">
    <source>
        <dbReference type="Proteomes" id="UP001253439"/>
    </source>
</evidence>
<feature type="transmembrane region" description="Helical" evidence="1">
    <location>
        <begin position="12"/>
        <end position="31"/>
    </location>
</feature>
<keyword evidence="1" id="KW-0812">Transmembrane</keyword>
<comment type="caution">
    <text evidence="2">The sequence shown here is derived from an EMBL/GenBank/DDBJ whole genome shotgun (WGS) entry which is preliminary data.</text>
</comment>
<dbReference type="Proteomes" id="UP001253439">
    <property type="component" value="Unassembled WGS sequence"/>
</dbReference>
<evidence type="ECO:0000256" key="1">
    <source>
        <dbReference type="SAM" id="Phobius"/>
    </source>
</evidence>
<dbReference type="EMBL" id="JAMQOM010000005">
    <property type="protein sequence ID" value="MDS0222480.1"/>
    <property type="molecule type" value="Genomic_DNA"/>
</dbReference>
<dbReference type="RefSeq" id="WP_310897097.1">
    <property type="nucleotide sequence ID" value="NZ_JAMQOM010000005.1"/>
</dbReference>
<organism evidence="2 3">
    <name type="scientific">Haloarcula terrestris</name>
    <dbReference type="NCBI Taxonomy" id="2950533"/>
    <lineage>
        <taxon>Archaea</taxon>
        <taxon>Methanobacteriati</taxon>
        <taxon>Methanobacteriota</taxon>
        <taxon>Stenosarchaea group</taxon>
        <taxon>Halobacteria</taxon>
        <taxon>Halobacteriales</taxon>
        <taxon>Haloarculaceae</taxon>
        <taxon>Haloarcula</taxon>
    </lineage>
</organism>
<reference evidence="2 3" key="1">
    <citation type="submission" date="2022-06" db="EMBL/GenBank/DDBJ databases">
        <title>Haloarcula sp. a new haloarchaeum isolate from saline soil.</title>
        <authorList>
            <person name="Strakova D."/>
            <person name="Galisteo C."/>
            <person name="Sanchez-Porro C."/>
            <person name="Ventosa A."/>
        </authorList>
    </citation>
    <scope>NUCLEOTIDE SEQUENCE [LARGE SCALE GENOMIC DNA]</scope>
    <source>
        <strain evidence="2 3">S1AR25-5A</strain>
    </source>
</reference>
<keyword evidence="3" id="KW-1185">Reference proteome</keyword>
<feature type="transmembrane region" description="Helical" evidence="1">
    <location>
        <begin position="37"/>
        <end position="57"/>
    </location>
</feature>
<dbReference type="AlphaFoldDB" id="A0AAE4EYF1"/>
<keyword evidence="1" id="KW-1133">Transmembrane helix</keyword>
<keyword evidence="1" id="KW-0472">Membrane</keyword>
<protein>
    <submittedName>
        <fullName evidence="2">Uncharacterized protein</fullName>
    </submittedName>
</protein>
<feature type="transmembrane region" description="Helical" evidence="1">
    <location>
        <begin position="78"/>
        <end position="95"/>
    </location>
</feature>